<evidence type="ECO:0000256" key="1">
    <source>
        <dbReference type="ARBA" id="ARBA00004127"/>
    </source>
</evidence>
<dbReference type="PANTHER" id="PTHR31769">
    <property type="entry name" value="OS07G0462200 PROTEIN-RELATED"/>
    <property type="match status" value="1"/>
</dbReference>
<evidence type="ECO:0000256" key="6">
    <source>
        <dbReference type="ARBA" id="ARBA00029467"/>
    </source>
</evidence>
<dbReference type="Pfam" id="PF06749">
    <property type="entry name" value="DUF1218"/>
    <property type="match status" value="1"/>
</dbReference>
<keyword evidence="2" id="KW-0812">Transmembrane</keyword>
<evidence type="ECO:0000256" key="7">
    <source>
        <dbReference type="SAM" id="SignalP"/>
    </source>
</evidence>
<evidence type="ECO:0000256" key="5">
    <source>
        <dbReference type="ARBA" id="ARBA00023136"/>
    </source>
</evidence>
<evidence type="ECO:0000313" key="8">
    <source>
        <dbReference type="EMBL" id="BAK02743.1"/>
    </source>
</evidence>
<reference evidence="8" key="1">
    <citation type="journal article" date="2011" name="Plant Physiol.">
        <title>Comprehensive sequence analysis of 24,783 barley full-length cDNAs derived from 12 clone libraries.</title>
        <authorList>
            <person name="Matsumoto T."/>
            <person name="Tanaka T."/>
            <person name="Sakai H."/>
            <person name="Amano N."/>
            <person name="Kanamori H."/>
            <person name="Kurita K."/>
            <person name="Kikuta A."/>
            <person name="Kamiya K."/>
            <person name="Yamamoto M."/>
            <person name="Ikawa H."/>
            <person name="Fujii N."/>
            <person name="Hori K."/>
            <person name="Itoh T."/>
            <person name="Sato K."/>
        </authorList>
    </citation>
    <scope>NUCLEOTIDE SEQUENCE</scope>
    <source>
        <tissue evidence="8">Shoot and root</tissue>
    </source>
</reference>
<name>F2E5X1_HORVV</name>
<comment type="subcellular location">
    <subcellularLocation>
        <location evidence="1">Endomembrane system</location>
        <topology evidence="1">Multi-pass membrane protein</topology>
    </subcellularLocation>
</comment>
<dbReference type="GO" id="GO:0012505">
    <property type="term" value="C:endomembrane system"/>
    <property type="evidence" value="ECO:0007669"/>
    <property type="project" value="UniProtKB-SubCell"/>
</dbReference>
<sequence>MAGSTAVLAAILLVDLVAFGLAIGAEQSRPSASLETDARKEWTYCVYRPDAATGMAGAALALLLVGQAVAAAASRCFCCGAALRPGGARGCALMLFLSSWFVPKSIPSPTSLLSFLPCSKPLLDLHVRLTYGPHESGPSSFIFVTYYPLSRPATGSEKSDSRAQESVSDQRWLHETSHHLVVAETSPLIRHGHTKFSWD</sequence>
<keyword evidence="4" id="KW-1133">Transmembrane helix</keyword>
<organism evidence="8">
    <name type="scientific">Hordeum vulgare subsp. vulgare</name>
    <name type="common">Domesticated barley</name>
    <dbReference type="NCBI Taxonomy" id="112509"/>
    <lineage>
        <taxon>Eukaryota</taxon>
        <taxon>Viridiplantae</taxon>
        <taxon>Streptophyta</taxon>
        <taxon>Embryophyta</taxon>
        <taxon>Tracheophyta</taxon>
        <taxon>Spermatophyta</taxon>
        <taxon>Magnoliopsida</taxon>
        <taxon>Liliopsida</taxon>
        <taxon>Poales</taxon>
        <taxon>Poaceae</taxon>
        <taxon>BOP clade</taxon>
        <taxon>Pooideae</taxon>
        <taxon>Triticodae</taxon>
        <taxon>Triticeae</taxon>
        <taxon>Hordeinae</taxon>
        <taxon>Hordeum</taxon>
    </lineage>
</organism>
<evidence type="ECO:0000256" key="4">
    <source>
        <dbReference type="ARBA" id="ARBA00022989"/>
    </source>
</evidence>
<keyword evidence="5" id="KW-0472">Membrane</keyword>
<evidence type="ECO:0000256" key="2">
    <source>
        <dbReference type="ARBA" id="ARBA00022692"/>
    </source>
</evidence>
<dbReference type="AlphaFoldDB" id="F2E5X1"/>
<protein>
    <submittedName>
        <fullName evidence="8">Predicted protein</fullName>
    </submittedName>
</protein>
<evidence type="ECO:0000256" key="3">
    <source>
        <dbReference type="ARBA" id="ARBA00022729"/>
    </source>
</evidence>
<feature type="chain" id="PRO_5003276413" evidence="7">
    <location>
        <begin position="25"/>
        <end position="199"/>
    </location>
</feature>
<keyword evidence="3 7" id="KW-0732">Signal</keyword>
<accession>F2E5X1</accession>
<dbReference type="InterPro" id="IPR009606">
    <property type="entry name" value="DEAL/Modifying_wall_lignin1/2"/>
</dbReference>
<proteinExistence type="evidence at transcript level"/>
<comment type="similarity">
    <text evidence="6">Belongs to the DESIGUAL family.</text>
</comment>
<dbReference type="EMBL" id="AK371545">
    <property type="protein sequence ID" value="BAK02743.1"/>
    <property type="molecule type" value="mRNA"/>
</dbReference>
<dbReference type="InterPro" id="IPR052222">
    <property type="entry name" value="DESIGUAL"/>
</dbReference>
<feature type="signal peptide" evidence="7">
    <location>
        <begin position="1"/>
        <end position="24"/>
    </location>
</feature>